<protein>
    <recommendedName>
        <fullName evidence="3">Protein ImuA</fullName>
    </recommendedName>
</protein>
<evidence type="ECO:0000313" key="1">
    <source>
        <dbReference type="EMBL" id="GAA4742761.1"/>
    </source>
</evidence>
<comment type="caution">
    <text evidence="1">The sequence shown here is derived from an EMBL/GenBank/DDBJ whole genome shotgun (WGS) entry which is preliminary data.</text>
</comment>
<evidence type="ECO:0000313" key="2">
    <source>
        <dbReference type="Proteomes" id="UP001500121"/>
    </source>
</evidence>
<accession>A0ABP8YZP4</accession>
<sequence length="256" mass="26214">MHDGIGGGARSRTEGRESHLPVLELMFDTAGMPAAARSETVAALQARIASMQARTLGARTMPTNEAVAPLLPGGALRSGVAYAAPGSLALAMLLLAGPSAAGAWCGVVGIPEFGAEAAAELGIALDRLVLVPAPAEHWLSVTAQLAEVLPVVLVRPPAAGASPGEVSRLASRLRQRDATLLVAGRWSGAEATLEVTGGSWSGIGAGWGYLSARELDVVVTAREVRSRHRLRIETGFRLGAPLPAAAPQPAPRLVAV</sequence>
<dbReference type="EMBL" id="BAABLP010000002">
    <property type="protein sequence ID" value="GAA4742761.1"/>
    <property type="molecule type" value="Genomic_DNA"/>
</dbReference>
<gene>
    <name evidence="1" type="ORF">GCM10025783_12730</name>
</gene>
<evidence type="ECO:0008006" key="3">
    <source>
        <dbReference type="Google" id="ProtNLM"/>
    </source>
</evidence>
<reference evidence="2" key="1">
    <citation type="journal article" date="2019" name="Int. J. Syst. Evol. Microbiol.">
        <title>The Global Catalogue of Microorganisms (GCM) 10K type strain sequencing project: providing services to taxonomists for standard genome sequencing and annotation.</title>
        <authorList>
            <consortium name="The Broad Institute Genomics Platform"/>
            <consortium name="The Broad Institute Genome Sequencing Center for Infectious Disease"/>
            <person name="Wu L."/>
            <person name="Ma J."/>
        </authorList>
    </citation>
    <scope>NUCLEOTIDE SEQUENCE [LARGE SCALE GENOMIC DNA]</scope>
    <source>
        <strain evidence="2">JCM 19015</strain>
    </source>
</reference>
<proteinExistence type="predicted"/>
<keyword evidence="2" id="KW-1185">Reference proteome</keyword>
<name>A0ABP8YZP4_9MICO</name>
<dbReference type="Proteomes" id="UP001500121">
    <property type="component" value="Unassembled WGS sequence"/>
</dbReference>
<organism evidence="1 2">
    <name type="scientific">Amnibacterium soli</name>
    <dbReference type="NCBI Taxonomy" id="1282736"/>
    <lineage>
        <taxon>Bacteria</taxon>
        <taxon>Bacillati</taxon>
        <taxon>Actinomycetota</taxon>
        <taxon>Actinomycetes</taxon>
        <taxon>Micrococcales</taxon>
        <taxon>Microbacteriaceae</taxon>
        <taxon>Amnibacterium</taxon>
    </lineage>
</organism>